<evidence type="ECO:0000259" key="1">
    <source>
        <dbReference type="PROSITE" id="PS50914"/>
    </source>
</evidence>
<dbReference type="Proteomes" id="UP001325680">
    <property type="component" value="Chromosome"/>
</dbReference>
<proteinExistence type="predicted"/>
<dbReference type="InterPro" id="IPR007055">
    <property type="entry name" value="BON_dom"/>
</dbReference>
<keyword evidence="3" id="KW-1185">Reference proteome</keyword>
<dbReference type="Gene3D" id="3.30.1340.30">
    <property type="match status" value="1"/>
</dbReference>
<dbReference type="PROSITE" id="PS50914">
    <property type="entry name" value="BON"/>
    <property type="match status" value="1"/>
</dbReference>
<accession>A0ABZ0W829</accession>
<evidence type="ECO:0000313" key="3">
    <source>
        <dbReference type="Proteomes" id="UP001325680"/>
    </source>
</evidence>
<feature type="domain" description="BON" evidence="1">
    <location>
        <begin position="24"/>
        <end position="90"/>
    </location>
</feature>
<sequence length="163" mass="16698">MKRILAIIAIVAFSFALPSCKGKSDADLKTAAEAAISANPDLTGAMVEVKDGVATISGELKDPAAQAAAESAVKGVEGIKSVQNQTSVAPPPPPPAPVVITADDSLKTAITDAIKDHPTVQASVTDGVVTLTGEIAKNDLKTLMQKVQSTKPKKVESKSLTVK</sequence>
<dbReference type="Pfam" id="PF04972">
    <property type="entry name" value="BON"/>
    <property type="match status" value="2"/>
</dbReference>
<organism evidence="2 3">
    <name type="scientific">Niabella yanshanensis</name>
    <dbReference type="NCBI Taxonomy" id="577386"/>
    <lineage>
        <taxon>Bacteria</taxon>
        <taxon>Pseudomonadati</taxon>
        <taxon>Bacteroidota</taxon>
        <taxon>Chitinophagia</taxon>
        <taxon>Chitinophagales</taxon>
        <taxon>Chitinophagaceae</taxon>
        <taxon>Niabella</taxon>
    </lineage>
</organism>
<dbReference type="RefSeq" id="WP_114791759.1">
    <property type="nucleotide sequence ID" value="NZ_CP139960.1"/>
</dbReference>
<name>A0ABZ0W829_9BACT</name>
<dbReference type="EMBL" id="CP139960">
    <property type="protein sequence ID" value="WQD37682.1"/>
    <property type="molecule type" value="Genomic_DNA"/>
</dbReference>
<evidence type="ECO:0000313" key="2">
    <source>
        <dbReference type="EMBL" id="WQD37682.1"/>
    </source>
</evidence>
<gene>
    <name evidence="2" type="ORF">U0035_18585</name>
</gene>
<protein>
    <submittedName>
        <fullName evidence="2">BON domain-containing protein</fullName>
    </submittedName>
</protein>
<reference evidence="2 3" key="1">
    <citation type="submission" date="2023-12" db="EMBL/GenBank/DDBJ databases">
        <title>Genome sequencing and assembly of bacterial species from a model synthetic community.</title>
        <authorList>
            <person name="Hogle S.L."/>
        </authorList>
    </citation>
    <scope>NUCLEOTIDE SEQUENCE [LARGE SCALE GENOMIC DNA]</scope>
    <source>
        <strain evidence="2 3">HAMBI_3031</strain>
    </source>
</reference>